<dbReference type="EMBL" id="CP007035">
    <property type="protein sequence ID" value="AHF17620.1"/>
    <property type="molecule type" value="Genomic_DNA"/>
</dbReference>
<keyword evidence="1" id="KW-0328">Glycosyltransferase</keyword>
<evidence type="ECO:0000256" key="1">
    <source>
        <dbReference type="ARBA" id="ARBA00022676"/>
    </source>
</evidence>
<reference evidence="3 4" key="1">
    <citation type="submission" date="2013-12" db="EMBL/GenBank/DDBJ databases">
        <authorList>
            <consortium name="DOE Joint Genome Institute"/>
            <person name="Eisen J."/>
            <person name="Huntemann M."/>
            <person name="Han J."/>
            <person name="Chen A."/>
            <person name="Kyrpides N."/>
            <person name="Mavromatis K."/>
            <person name="Markowitz V."/>
            <person name="Palaniappan K."/>
            <person name="Ivanova N."/>
            <person name="Schaumberg A."/>
            <person name="Pati A."/>
            <person name="Liolios K."/>
            <person name="Nordberg H.P."/>
            <person name="Cantor M.N."/>
            <person name="Hua S.X."/>
            <person name="Woyke T."/>
        </authorList>
    </citation>
    <scope>NUCLEOTIDE SEQUENCE [LARGE SCALE GENOMIC DNA]</scope>
    <source>
        <strain evidence="4">DSM 19437</strain>
    </source>
</reference>
<dbReference type="Proteomes" id="UP000003586">
    <property type="component" value="Chromosome"/>
</dbReference>
<accession>W0F3K2</accession>
<dbReference type="SUPFAM" id="SSF53756">
    <property type="entry name" value="UDP-Glycosyltransferase/glycogen phosphorylase"/>
    <property type="match status" value="1"/>
</dbReference>
<keyword evidence="2" id="KW-0808">Transferase</keyword>
<evidence type="ECO:0000313" key="3">
    <source>
        <dbReference type="EMBL" id="AHF17620.1"/>
    </source>
</evidence>
<evidence type="ECO:0000313" key="4">
    <source>
        <dbReference type="Proteomes" id="UP000003586"/>
    </source>
</evidence>
<dbReference type="PANTHER" id="PTHR12526:SF510">
    <property type="entry name" value="D-INOSITOL 3-PHOSPHATE GLYCOSYLTRANSFERASE"/>
    <property type="match status" value="1"/>
</dbReference>
<evidence type="ECO:0008006" key="5">
    <source>
        <dbReference type="Google" id="ProtNLM"/>
    </source>
</evidence>
<dbReference type="Pfam" id="PF13692">
    <property type="entry name" value="Glyco_trans_1_4"/>
    <property type="match status" value="1"/>
</dbReference>
<proteinExistence type="predicted"/>
<dbReference type="eggNOG" id="COG0438">
    <property type="taxonomic scope" value="Bacteria"/>
</dbReference>
<name>W0F3K2_9BACT</name>
<dbReference type="OrthoDB" id="1059846at2"/>
<evidence type="ECO:0000256" key="2">
    <source>
        <dbReference type="ARBA" id="ARBA00022679"/>
    </source>
</evidence>
<dbReference type="Gene3D" id="3.40.50.2000">
    <property type="entry name" value="Glycogen Phosphorylase B"/>
    <property type="match status" value="1"/>
</dbReference>
<dbReference type="PANTHER" id="PTHR12526">
    <property type="entry name" value="GLYCOSYLTRANSFERASE"/>
    <property type="match status" value="1"/>
</dbReference>
<keyword evidence="4" id="KW-1185">Reference proteome</keyword>
<organism evidence="3 4">
    <name type="scientific">Niabella soli DSM 19437</name>
    <dbReference type="NCBI Taxonomy" id="929713"/>
    <lineage>
        <taxon>Bacteria</taxon>
        <taxon>Pseudomonadati</taxon>
        <taxon>Bacteroidota</taxon>
        <taxon>Chitinophagia</taxon>
        <taxon>Chitinophagales</taxon>
        <taxon>Chitinophagaceae</taxon>
        <taxon>Niabella</taxon>
    </lineage>
</organism>
<gene>
    <name evidence="3" type="ORF">NIASO_11260</name>
</gene>
<protein>
    <recommendedName>
        <fullName evidence="5">Glycosyl transferase family 1</fullName>
    </recommendedName>
</protein>
<dbReference type="KEGG" id="nso:NIASO_11260"/>
<dbReference type="RefSeq" id="WP_008585588.1">
    <property type="nucleotide sequence ID" value="NZ_CP007035.1"/>
</dbReference>
<sequence>MDTTNSKKLLYFIPFNIAKNNAGAITRAWALLEGFRACGLTVDYAHSTDTWGAPMSTEEVRQIKNTGLVRSVFSLSRKPKGPGELDSWLRYRAQRLVRDLSPKRSLGNFVTVYNQETFNKILKKNTYDYIVISYVHWANFIRDNRYTGNAKLIIDTHDFMTAQETVWKHFNIGHAFADEMKRVNFFDEIWTISVEEQYLFRQFTEKEVVHIPYATTDHTVEDQPDKKYDLLYVASDNRHNIKAAEWFFKEVYPRLDPSLRICVIGGIHKHVQDHPAIEKIPYADDLTPYYLQARVAICPMLTGTGVKIKVIEALSYGLPVVCTPKGVDGLLNKTGNGCVVANSGTAFGNAINKLLSDSVYYDEMKEDGARFFQKNHSRQHFLKILSRKFTDIKGYE</sequence>
<dbReference type="STRING" id="929713.NIASO_11260"/>
<dbReference type="HOGENOM" id="CLU_028014_5_0_10"/>
<dbReference type="AlphaFoldDB" id="W0F3K2"/>
<dbReference type="GO" id="GO:0016757">
    <property type="term" value="F:glycosyltransferase activity"/>
    <property type="evidence" value="ECO:0007669"/>
    <property type="project" value="UniProtKB-KW"/>
</dbReference>